<comment type="caution">
    <text evidence="3">The sequence shown here is derived from an EMBL/GenBank/DDBJ whole genome shotgun (WGS) entry which is preliminary data.</text>
</comment>
<feature type="transmembrane region" description="Helical" evidence="2">
    <location>
        <begin position="1116"/>
        <end position="1137"/>
    </location>
</feature>
<feature type="transmembrane region" description="Helical" evidence="2">
    <location>
        <begin position="480"/>
        <end position="502"/>
    </location>
</feature>
<name>A0ABR2URS3_9PEZI</name>
<feature type="transmembrane region" description="Helical" evidence="2">
    <location>
        <begin position="1074"/>
        <end position="1095"/>
    </location>
</feature>
<feature type="transmembrane region" description="Helical" evidence="2">
    <location>
        <begin position="752"/>
        <end position="769"/>
    </location>
</feature>
<gene>
    <name evidence="3" type="ORF">SUNI508_08943</name>
</gene>
<feature type="transmembrane region" description="Helical" evidence="2">
    <location>
        <begin position="1018"/>
        <end position="1036"/>
    </location>
</feature>
<feature type="transmembrane region" description="Helical" evidence="2">
    <location>
        <begin position="832"/>
        <end position="857"/>
    </location>
</feature>
<organism evidence="3 4">
    <name type="scientific">Seiridium unicorne</name>
    <dbReference type="NCBI Taxonomy" id="138068"/>
    <lineage>
        <taxon>Eukaryota</taxon>
        <taxon>Fungi</taxon>
        <taxon>Dikarya</taxon>
        <taxon>Ascomycota</taxon>
        <taxon>Pezizomycotina</taxon>
        <taxon>Sordariomycetes</taxon>
        <taxon>Xylariomycetidae</taxon>
        <taxon>Amphisphaeriales</taxon>
        <taxon>Sporocadaceae</taxon>
        <taxon>Seiridium</taxon>
    </lineage>
</organism>
<feature type="transmembrane region" description="Helical" evidence="2">
    <location>
        <begin position="992"/>
        <end position="1012"/>
    </location>
</feature>
<evidence type="ECO:0000256" key="1">
    <source>
        <dbReference type="SAM" id="MobiDB-lite"/>
    </source>
</evidence>
<feature type="region of interest" description="Disordered" evidence="1">
    <location>
        <begin position="1148"/>
        <end position="1167"/>
    </location>
</feature>
<reference evidence="3 4" key="1">
    <citation type="journal article" date="2024" name="J. Plant Pathol.">
        <title>Sequence and assembly of the genome of Seiridium unicorne, isolate CBS 538.82, causal agent of cypress canker disease.</title>
        <authorList>
            <person name="Scali E."/>
            <person name="Rocca G.D."/>
            <person name="Danti R."/>
            <person name="Garbelotto M."/>
            <person name="Barberini S."/>
            <person name="Baroncelli R."/>
            <person name="Emiliani G."/>
        </authorList>
    </citation>
    <scope>NUCLEOTIDE SEQUENCE [LARGE SCALE GENOMIC DNA]</scope>
    <source>
        <strain evidence="3 4">BM-138-508</strain>
    </source>
</reference>
<dbReference type="EMBL" id="JARVKF010000399">
    <property type="protein sequence ID" value="KAK9417363.1"/>
    <property type="molecule type" value="Genomic_DNA"/>
</dbReference>
<keyword evidence="4" id="KW-1185">Reference proteome</keyword>
<feature type="transmembrane region" description="Helical" evidence="2">
    <location>
        <begin position="803"/>
        <end position="826"/>
    </location>
</feature>
<evidence type="ECO:0000256" key="2">
    <source>
        <dbReference type="SAM" id="Phobius"/>
    </source>
</evidence>
<feature type="transmembrane region" description="Helical" evidence="2">
    <location>
        <begin position="522"/>
        <end position="551"/>
    </location>
</feature>
<accession>A0ABR2URS3</accession>
<proteinExistence type="predicted"/>
<sequence length="1199" mass="133320">MVSHMPKVPGLGRALRKRGSAQFSGLYWTFESVLEEGSHKRQYEASSNIILAFKWIPSCILLVILLLIPQNLKGNARNGGLYDPVLYRDWRYAKIARNRSEGHGEDDRDDQEGGEIVRLLHGDIELRNMNRQATITAYEAGMKEMDEDFDDMPARHFRPRFLCFLRYNQQGIPTHCETWNVADRIKQHGDYASTDFVLLSYTRRQFCVSVDQEFKGKAEPDQATRAESQSNDVYRICDIVRAAHSLVVLVGPSPASRLASGTQQNDMGAMDDWLQVWGTRLWTLPEVLLCSSEHPIKLYVVGGPIPPEEVATRNLASRAVWPDAKLVRQLVDHYESSIHLTPLELVSIALECFSWRQTFQLNKGDISYALMGLLRRRPAVVKSDTSFEAFARLSLANDSDKLLERLICMELTDRFAPWHEIKDAWSARLWDIEPWCQVAGIAEDETVTLDGAFGATIQWDAMEQVAFMKRPTFSRLIGKVLLRGVPGYLITGLTLTIGGAVLQNSLKSNSDDNQSSPTSLVFLGLLVPGIIFLVPSAIIVLFAPIMLLSIYRGKFWSTQARFIGIEGIPEDIGGVERMLFGFNHGRLKWSVAESTLSRHRLGEYGELNALPPVPRSEPAPSTLDSGYEMDWAAEKSEKETLFTLIDTYAMTATSFYAIHPPTTVIICGQEGGMQRAVLCSYKWQTGTFVRESVIRVRTMVLDRMLRVDRFRFSLRHKAETVSNLPPGIGAGEHAVIPHKAGSRSSQRWKTDLTLLPFMFFVYSMSPGLFAPDNSGVISINSVVFDVGYFVAQVSNRLALRSVNLGHVVAMATPIKASLVIVAVFVTGWSGQIALSLFSGIAAGVLEPAFIYLTYAWYDGSYGQVLRVITWASGRQFFELLKKTLSLSLESSGDGSALSPMDDLALAWSALCILLSGYAYFRIGLPDHGELLTGGRAPPFSFNKKRRGAESVVRNVLKKSYTYFIMLVFFLAAAFESIDYLVLSRVSGGFQFVFLYVLPVVVSMVFGAVFARISAVRSSILVAMITLVFSGKIAIALKHGHADGGLLLLSGLNSFSVYFTWGLLLSSSTFEPGGFVAVLSLAFGGYAMGNIIIDALHASPDSGIRFGSERDDSIQKFVVLLSTIFALLVLVLIFWSVYEWFSGGRLSDSDDQEVRIPDDQQDDQPHGHIDNYGYYVQRVDSRAPFYNYQGYDGGGAINQV</sequence>
<evidence type="ECO:0000313" key="3">
    <source>
        <dbReference type="EMBL" id="KAK9417363.1"/>
    </source>
</evidence>
<feature type="transmembrane region" description="Helical" evidence="2">
    <location>
        <begin position="960"/>
        <end position="980"/>
    </location>
</feature>
<keyword evidence="2" id="KW-1133">Transmembrane helix</keyword>
<keyword evidence="2" id="KW-0812">Transmembrane</keyword>
<feature type="transmembrane region" description="Helical" evidence="2">
    <location>
        <begin position="49"/>
        <end position="68"/>
    </location>
</feature>
<feature type="compositionally biased region" description="Basic and acidic residues" evidence="1">
    <location>
        <begin position="1151"/>
        <end position="1167"/>
    </location>
</feature>
<dbReference type="Proteomes" id="UP001408356">
    <property type="component" value="Unassembled WGS sequence"/>
</dbReference>
<feature type="transmembrane region" description="Helical" evidence="2">
    <location>
        <begin position="1043"/>
        <end position="1062"/>
    </location>
</feature>
<keyword evidence="2" id="KW-0472">Membrane</keyword>
<protein>
    <submittedName>
        <fullName evidence="3">3-hydroxyisobutyrate dehydrogenase protein</fullName>
    </submittedName>
</protein>
<feature type="transmembrane region" description="Helical" evidence="2">
    <location>
        <begin position="903"/>
        <end position="920"/>
    </location>
</feature>
<evidence type="ECO:0000313" key="4">
    <source>
        <dbReference type="Proteomes" id="UP001408356"/>
    </source>
</evidence>